<organism evidence="17 18">
    <name type="scientific">Pseudaquabacterium inlustre</name>
    <dbReference type="NCBI Taxonomy" id="2984192"/>
    <lineage>
        <taxon>Bacteria</taxon>
        <taxon>Pseudomonadati</taxon>
        <taxon>Pseudomonadota</taxon>
        <taxon>Betaproteobacteria</taxon>
        <taxon>Burkholderiales</taxon>
        <taxon>Sphaerotilaceae</taxon>
        <taxon>Pseudaquabacterium</taxon>
    </lineage>
</organism>
<evidence type="ECO:0000256" key="2">
    <source>
        <dbReference type="ARBA" id="ARBA00009810"/>
    </source>
</evidence>
<dbReference type="PANTHER" id="PTHR30069:SF53">
    <property type="entry name" value="COLICIN I RECEPTOR-RELATED"/>
    <property type="match status" value="1"/>
</dbReference>
<keyword evidence="18" id="KW-1185">Reference proteome</keyword>
<evidence type="ECO:0000256" key="1">
    <source>
        <dbReference type="ARBA" id="ARBA00004571"/>
    </source>
</evidence>
<comment type="similarity">
    <text evidence="2 12 13">Belongs to the TonB-dependent receptor family.</text>
</comment>
<sequence length="621" mass="66634">MSHLLSGAGAHSFRPCVTAAAAWLCLAAAGAAHAQSNNVAAQSVVVTAARAAQSPAEVLADVSALDRDAIERSGATNLGDLLVRLPGVELARNGGSGSTTSVFIRGSESRHVAVYVDGLRVDGQSTGGAPWELLPLDLVERVEVLRGPAAAIYGSDAIAGVVQLFTRRCADKPQAVAALTAGSHGLLRGRAELSGKSGQFDGVLSVMAERADGFDARPSRNPDRDGWRRQGVHAAVGADLAPGQRVDAQVLAGRLRAQYDGSASGDDVSRQTLQTAGLGWSGRWADGSVTRAQLGQSENTYETQPSYYRTETTQRHYVLQHDLPLGAQQKLGALLERREDELLNPSTAYSATLAGKRHQDAVGLSWLGQWAGQQWQAHWRHDRDSQFGNRPTGSLAWAWTVQPGWRVGASAATSFRAPTVYQRFSDYGNADLKPESGRNLEASLRWQGAGSELSLVAFHNRVSNLISWTGSGNCKSRQDDPTWGGCYNNVGRARLQGVTLAGLTRLAGVALHGSLDWHDPRNLDTDHLLVRRARVLATLAADTQWAGWELGADWRASGQRFDTDGKTLGGYAVLGLRAERALSANLRLEARVDNLGDKRYETARTYASEGRTAKLGLRWSL</sequence>
<evidence type="ECO:0000256" key="3">
    <source>
        <dbReference type="ARBA" id="ARBA00022448"/>
    </source>
</evidence>
<evidence type="ECO:0000256" key="4">
    <source>
        <dbReference type="ARBA" id="ARBA00022452"/>
    </source>
</evidence>
<accession>A0ABU9CL84</accession>
<evidence type="ECO:0000256" key="6">
    <source>
        <dbReference type="ARBA" id="ARBA00022729"/>
    </source>
</evidence>
<gene>
    <name evidence="17" type="ORF">AACH10_20130</name>
</gene>
<dbReference type="CDD" id="cd01347">
    <property type="entry name" value="ligand_gated_channel"/>
    <property type="match status" value="1"/>
</dbReference>
<dbReference type="SUPFAM" id="SSF56935">
    <property type="entry name" value="Porins"/>
    <property type="match status" value="1"/>
</dbReference>
<feature type="chain" id="PRO_5046591938" evidence="14">
    <location>
        <begin position="35"/>
        <end position="621"/>
    </location>
</feature>
<comment type="caution">
    <text evidence="17">The sequence shown here is derived from an EMBL/GenBank/DDBJ whole genome shotgun (WGS) entry which is preliminary data.</text>
</comment>
<evidence type="ECO:0000256" key="8">
    <source>
        <dbReference type="ARBA" id="ARBA00023077"/>
    </source>
</evidence>
<keyword evidence="9 12" id="KW-0472">Membrane</keyword>
<evidence type="ECO:0000256" key="14">
    <source>
        <dbReference type="SAM" id="SignalP"/>
    </source>
</evidence>
<keyword evidence="3 12" id="KW-0813">Transport</keyword>
<evidence type="ECO:0000256" key="7">
    <source>
        <dbReference type="ARBA" id="ARBA00023065"/>
    </source>
</evidence>
<feature type="domain" description="TonB-dependent receptor plug" evidence="16">
    <location>
        <begin position="57"/>
        <end position="161"/>
    </location>
</feature>
<keyword evidence="10 17" id="KW-0675">Receptor</keyword>
<feature type="signal peptide" evidence="14">
    <location>
        <begin position="1"/>
        <end position="34"/>
    </location>
</feature>
<protein>
    <submittedName>
        <fullName evidence="17">TonB-dependent receptor</fullName>
    </submittedName>
</protein>
<dbReference type="InterPro" id="IPR012910">
    <property type="entry name" value="Plug_dom"/>
</dbReference>
<dbReference type="Gene3D" id="2.170.130.10">
    <property type="entry name" value="TonB-dependent receptor, plug domain"/>
    <property type="match status" value="1"/>
</dbReference>
<dbReference type="RefSeq" id="WP_341412274.1">
    <property type="nucleotide sequence ID" value="NZ_JBBUTH010000009.1"/>
</dbReference>
<keyword evidence="7" id="KW-0406">Ion transport</keyword>
<evidence type="ECO:0000256" key="12">
    <source>
        <dbReference type="PROSITE-ProRule" id="PRU01360"/>
    </source>
</evidence>
<evidence type="ECO:0000313" key="17">
    <source>
        <dbReference type="EMBL" id="MEK8052571.1"/>
    </source>
</evidence>
<dbReference type="Proteomes" id="UP001365405">
    <property type="component" value="Unassembled WGS sequence"/>
</dbReference>
<keyword evidence="5 12" id="KW-0812">Transmembrane</keyword>
<keyword evidence="8 13" id="KW-0798">TonB box</keyword>
<evidence type="ECO:0000313" key="18">
    <source>
        <dbReference type="Proteomes" id="UP001365405"/>
    </source>
</evidence>
<dbReference type="PANTHER" id="PTHR30069">
    <property type="entry name" value="TONB-DEPENDENT OUTER MEMBRANE RECEPTOR"/>
    <property type="match status" value="1"/>
</dbReference>
<keyword evidence="11 12" id="KW-0998">Cell outer membrane</keyword>
<dbReference type="Gene3D" id="2.40.170.20">
    <property type="entry name" value="TonB-dependent receptor, beta-barrel domain"/>
    <property type="match status" value="1"/>
</dbReference>
<feature type="domain" description="TonB-dependent receptor-like beta-barrel" evidence="15">
    <location>
        <begin position="247"/>
        <end position="595"/>
    </location>
</feature>
<dbReference type="Pfam" id="PF07715">
    <property type="entry name" value="Plug"/>
    <property type="match status" value="1"/>
</dbReference>
<evidence type="ECO:0000256" key="9">
    <source>
        <dbReference type="ARBA" id="ARBA00023136"/>
    </source>
</evidence>
<evidence type="ECO:0000256" key="11">
    <source>
        <dbReference type="ARBA" id="ARBA00023237"/>
    </source>
</evidence>
<dbReference type="EMBL" id="JBBUTH010000009">
    <property type="protein sequence ID" value="MEK8052571.1"/>
    <property type="molecule type" value="Genomic_DNA"/>
</dbReference>
<dbReference type="InterPro" id="IPR000531">
    <property type="entry name" value="Beta-barrel_TonB"/>
</dbReference>
<evidence type="ECO:0000259" key="16">
    <source>
        <dbReference type="Pfam" id="PF07715"/>
    </source>
</evidence>
<evidence type="ECO:0000256" key="13">
    <source>
        <dbReference type="RuleBase" id="RU003357"/>
    </source>
</evidence>
<evidence type="ECO:0000259" key="15">
    <source>
        <dbReference type="Pfam" id="PF00593"/>
    </source>
</evidence>
<evidence type="ECO:0000256" key="5">
    <source>
        <dbReference type="ARBA" id="ARBA00022692"/>
    </source>
</evidence>
<evidence type="ECO:0000256" key="10">
    <source>
        <dbReference type="ARBA" id="ARBA00023170"/>
    </source>
</evidence>
<dbReference type="PROSITE" id="PS52016">
    <property type="entry name" value="TONB_DEPENDENT_REC_3"/>
    <property type="match status" value="1"/>
</dbReference>
<dbReference type="InterPro" id="IPR037066">
    <property type="entry name" value="Plug_dom_sf"/>
</dbReference>
<reference evidence="17 18" key="1">
    <citation type="submission" date="2024-04" db="EMBL/GenBank/DDBJ databases">
        <title>Novel species of the genus Ideonella isolated from streams.</title>
        <authorList>
            <person name="Lu H."/>
        </authorList>
    </citation>
    <scope>NUCLEOTIDE SEQUENCE [LARGE SCALE GENOMIC DNA]</scope>
    <source>
        <strain evidence="17 18">DXS22W</strain>
    </source>
</reference>
<name>A0ABU9CL84_9BURK</name>
<keyword evidence="4 12" id="KW-1134">Transmembrane beta strand</keyword>
<dbReference type="Pfam" id="PF00593">
    <property type="entry name" value="TonB_dep_Rec_b-barrel"/>
    <property type="match status" value="1"/>
</dbReference>
<dbReference type="InterPro" id="IPR039426">
    <property type="entry name" value="TonB-dep_rcpt-like"/>
</dbReference>
<dbReference type="InterPro" id="IPR036942">
    <property type="entry name" value="Beta-barrel_TonB_sf"/>
</dbReference>
<proteinExistence type="inferred from homology"/>
<comment type="subcellular location">
    <subcellularLocation>
        <location evidence="1 12">Cell outer membrane</location>
        <topology evidence="1 12">Multi-pass membrane protein</topology>
    </subcellularLocation>
</comment>
<keyword evidence="6 14" id="KW-0732">Signal</keyword>